<gene>
    <name evidence="3" type="ORF">FA15DRAFT_727512</name>
</gene>
<keyword evidence="4" id="KW-1185">Reference proteome</keyword>
<feature type="compositionally biased region" description="Basic and acidic residues" evidence="1">
    <location>
        <begin position="298"/>
        <end position="309"/>
    </location>
</feature>
<evidence type="ECO:0000256" key="1">
    <source>
        <dbReference type="SAM" id="MobiDB-lite"/>
    </source>
</evidence>
<dbReference type="STRING" id="230819.A0A5C3KFY6"/>
<sequence>MAGNLTRWALIDDIDPSITYTGDWYETEEQFGRYNRFGPPHYGSQHATNTSGSASFAFRGSRVAVFGTSRQLNTTSADNSTSVSIDPRWECIVDGRSHPAIPGSNESFATNQWTLCDVQFESSGQHVLTVAANTTSRTFYLDLIQYKPDHNLQETLHPTILLVSTDPAVKYMEGNWASFLNQAMVSTEPGSKVRIEFNGTKAIWVGAFSPQYPRGSSTATYSIDSEQPIEFTIPAFPGESNRVLWYQPFFETPTLSRGAHTLEVVHQGSSAPLILHYLMIDNGDILPSASRSTTNDVSPDKPGDAEPAHQDTPVGIVIGSAVGAIAFIAIFVSLLYFCFKHQKRRRRARNTLTAPNFASPSSTGNVQSINSTTPLTAGTHQIPSPLVSSMYPPTASFPNSQYAGAPPGLVPMRGAHPAVPELG</sequence>
<protein>
    <recommendedName>
        <fullName evidence="5">Transmembrane protein</fullName>
    </recommendedName>
</protein>
<dbReference type="Proteomes" id="UP000307440">
    <property type="component" value="Unassembled WGS sequence"/>
</dbReference>
<evidence type="ECO:0000313" key="4">
    <source>
        <dbReference type="Proteomes" id="UP000307440"/>
    </source>
</evidence>
<dbReference type="EMBL" id="ML210362">
    <property type="protein sequence ID" value="TFK19069.1"/>
    <property type="molecule type" value="Genomic_DNA"/>
</dbReference>
<dbReference type="Gene3D" id="2.60.120.260">
    <property type="entry name" value="Galactose-binding domain-like"/>
    <property type="match status" value="2"/>
</dbReference>
<dbReference type="AlphaFoldDB" id="A0A5C3KFY6"/>
<evidence type="ECO:0008006" key="5">
    <source>
        <dbReference type="Google" id="ProtNLM"/>
    </source>
</evidence>
<proteinExistence type="predicted"/>
<accession>A0A5C3KFY6</accession>
<evidence type="ECO:0000313" key="3">
    <source>
        <dbReference type="EMBL" id="TFK19069.1"/>
    </source>
</evidence>
<reference evidence="3 4" key="1">
    <citation type="journal article" date="2019" name="Nat. Ecol. Evol.">
        <title>Megaphylogeny resolves global patterns of mushroom evolution.</title>
        <authorList>
            <person name="Varga T."/>
            <person name="Krizsan K."/>
            <person name="Foldi C."/>
            <person name="Dima B."/>
            <person name="Sanchez-Garcia M."/>
            <person name="Sanchez-Ramirez S."/>
            <person name="Szollosi G.J."/>
            <person name="Szarkandi J.G."/>
            <person name="Papp V."/>
            <person name="Albert L."/>
            <person name="Andreopoulos W."/>
            <person name="Angelini C."/>
            <person name="Antonin V."/>
            <person name="Barry K.W."/>
            <person name="Bougher N.L."/>
            <person name="Buchanan P."/>
            <person name="Buyck B."/>
            <person name="Bense V."/>
            <person name="Catcheside P."/>
            <person name="Chovatia M."/>
            <person name="Cooper J."/>
            <person name="Damon W."/>
            <person name="Desjardin D."/>
            <person name="Finy P."/>
            <person name="Geml J."/>
            <person name="Haridas S."/>
            <person name="Hughes K."/>
            <person name="Justo A."/>
            <person name="Karasinski D."/>
            <person name="Kautmanova I."/>
            <person name="Kiss B."/>
            <person name="Kocsube S."/>
            <person name="Kotiranta H."/>
            <person name="LaButti K.M."/>
            <person name="Lechner B.E."/>
            <person name="Liimatainen K."/>
            <person name="Lipzen A."/>
            <person name="Lukacs Z."/>
            <person name="Mihaltcheva S."/>
            <person name="Morgado L.N."/>
            <person name="Niskanen T."/>
            <person name="Noordeloos M.E."/>
            <person name="Ohm R.A."/>
            <person name="Ortiz-Santana B."/>
            <person name="Ovrebo C."/>
            <person name="Racz N."/>
            <person name="Riley R."/>
            <person name="Savchenko A."/>
            <person name="Shiryaev A."/>
            <person name="Soop K."/>
            <person name="Spirin V."/>
            <person name="Szebenyi C."/>
            <person name="Tomsovsky M."/>
            <person name="Tulloss R.E."/>
            <person name="Uehling J."/>
            <person name="Grigoriev I.V."/>
            <person name="Vagvolgyi C."/>
            <person name="Papp T."/>
            <person name="Martin F.M."/>
            <person name="Miettinen O."/>
            <person name="Hibbett D.S."/>
            <person name="Nagy L.G."/>
        </authorList>
    </citation>
    <scope>NUCLEOTIDE SEQUENCE [LARGE SCALE GENOMIC DNA]</scope>
    <source>
        <strain evidence="3 4">CBS 121175</strain>
    </source>
</reference>
<organism evidence="3 4">
    <name type="scientific">Coprinopsis marcescibilis</name>
    <name type="common">Agaric fungus</name>
    <name type="synonym">Psathyrella marcescibilis</name>
    <dbReference type="NCBI Taxonomy" id="230819"/>
    <lineage>
        <taxon>Eukaryota</taxon>
        <taxon>Fungi</taxon>
        <taxon>Dikarya</taxon>
        <taxon>Basidiomycota</taxon>
        <taxon>Agaricomycotina</taxon>
        <taxon>Agaricomycetes</taxon>
        <taxon>Agaricomycetidae</taxon>
        <taxon>Agaricales</taxon>
        <taxon>Agaricineae</taxon>
        <taxon>Psathyrellaceae</taxon>
        <taxon>Coprinopsis</taxon>
    </lineage>
</organism>
<keyword evidence="2" id="KW-0472">Membrane</keyword>
<keyword evidence="2" id="KW-0812">Transmembrane</keyword>
<dbReference type="OrthoDB" id="3062182at2759"/>
<keyword evidence="2" id="KW-1133">Transmembrane helix</keyword>
<feature type="transmembrane region" description="Helical" evidence="2">
    <location>
        <begin position="316"/>
        <end position="339"/>
    </location>
</feature>
<name>A0A5C3KFY6_COPMA</name>
<evidence type="ECO:0000256" key="2">
    <source>
        <dbReference type="SAM" id="Phobius"/>
    </source>
</evidence>
<feature type="region of interest" description="Disordered" evidence="1">
    <location>
        <begin position="350"/>
        <end position="381"/>
    </location>
</feature>
<feature type="region of interest" description="Disordered" evidence="1">
    <location>
        <begin position="289"/>
        <end position="310"/>
    </location>
</feature>